<evidence type="ECO:0000313" key="14">
    <source>
        <dbReference type="Proteomes" id="UP000189067"/>
    </source>
</evidence>
<gene>
    <name evidence="10" type="primary">rexB</name>
    <name evidence="13" type="ORF">BWR10_07180</name>
</gene>
<keyword evidence="8 10" id="KW-0238">DNA-binding</keyword>
<feature type="domain" description="ATP-dependent helicase/deoxyribonuclease subunit B N-terminal" evidence="12">
    <location>
        <begin position="5"/>
        <end position="280"/>
    </location>
</feature>
<keyword evidence="4 10" id="KW-0378">Hydrolase</keyword>
<dbReference type="InterPro" id="IPR027417">
    <property type="entry name" value="P-loop_NTPase"/>
</dbReference>
<comment type="caution">
    <text evidence="13">The sequence shown here is derived from an EMBL/GenBank/DDBJ whole genome shotgun (WGS) entry which is preliminary data.</text>
</comment>
<sequence>MGLQFILGDATTDHTQTMAAMIHEKLTADSQNRLFLLVPNHIKFEAEIDLLKRLRQLQQGNSETYVQSRVQVLSFSRLAWFYLKNTPLYQQPRLDQANNTMLVAKILAERQADLTIYAGEAQHTGFVTQLADQLSELMIGRITAEDLANTVAALTPGDRHRAKLRDLGIILDQYEAEIGPYATTASLLSGLQQAMRTHDLTHTFIYLNHFNVFSASESALVETMLETAAEVTIGLVLDRPYPTTPPVAPNLFLPAGRLYHRLYQKAKTMRVPIRLDQFAQPRHLSLGMRRVASWWQANTNIEPQPTPPANVADQVRLATATDPYQELRHVAQSIYQAVRNGARYRDFVILARRLDPYATIIPAIFAEFQIPQFTDLQRPMKDHPLVVLIESLFAIQDHDYQYQDIMRLLHTELLLPQEMTVADYRDAVDTLDNHLVRTGIAGKKRWTQTEPWRYFQRNPAADETEMDPEADKTAQINAIKTLVAQTVPALLKQWQAAKTGLEAARSLYHWLTKTGVVDQLNAWREAASAAGELARSRAHEQAWTTFTALLDDYVTILGNAKFNREQFHELLAAGFASATYTQIPATLDAVVISETGLVRLAKAKHIFVIGATSTAMPDVPNDDGVLNSEERQLLAAQLPDDRFLPEQGPTTTLGDPFINYLGFMAASETLTLSYPMQNPQENSENQASPYFQQLKRALHLVPETWAPVTLATTVKSVLGSPRAMLSDFIRAAGDAQQQKQPLSLAWQSVLSALKQTDLANLAQRLAGSLTYQNDPGRLDPQLAVQLYGRDMNVSVSRLETYYLNHFEYFLKYGLLLQPRPEFELSPADTGSLFHAVLDRYLTHLRDQQQNLADVDPAAIMTAVPPMVAEIAKQPGYEILGSTYRMTYLTKRLSRLLIQVLLNMRQQQQRSGFRPVRTELQFGRIGDTKGLPGLSWPLPHGGRVNVRGKIDRLDIYREPDARRFIIVDYKSGQRRFDDSDAYYGIALQMLTYIEAMTNVTAEPPFVPAGALYFHLQDPKLKYTPELEPALERLKAFKYLGFLVAEHGDELAAVDRTISPESGGRSEIAPLGFKKDGSFNQNQSNVLTPEALRAYLAHNQALIIDAATQILAGDIALEPFQYGQSSTIVSRSDYQSIMLFDPATGFDHYHHVPKLKRKDVIGRLTADPTQIPHSEKEHPQS</sequence>
<dbReference type="EC" id="3.1.-.-" evidence="10"/>
<protein>
    <recommendedName>
        <fullName evidence="10">ATP-dependent helicase/deoxyribonuclease subunit B</fullName>
        <ecNumber evidence="10">3.1.-.-</ecNumber>
    </recommendedName>
    <alternativeName>
        <fullName evidence="10">ATP-dependent helicase/nuclease subunit RexB</fullName>
    </alternativeName>
</protein>
<organism evidence="13 14">
    <name type="scientific">Lacticaseibacillus rhamnosus</name>
    <name type="common">Lactobacillus rhamnosus</name>
    <dbReference type="NCBI Taxonomy" id="47715"/>
    <lineage>
        <taxon>Bacteria</taxon>
        <taxon>Bacillati</taxon>
        <taxon>Bacillota</taxon>
        <taxon>Bacilli</taxon>
        <taxon>Lactobacillales</taxon>
        <taxon>Lactobacillaceae</taxon>
        <taxon>Lacticaseibacillus</taxon>
    </lineage>
</organism>
<comment type="function">
    <text evidence="10">The heterodimer acts as both an ATP-dependent DNA helicase and an ATP-dependent, dual-direction single-stranded exonuclease. Recognizes the chi site generating a DNA molecule suitable for the initiation of homologous recombination. This subunit has 5' -&gt; 3' nuclease activity but not helicase activity.</text>
</comment>
<evidence type="ECO:0000256" key="8">
    <source>
        <dbReference type="ARBA" id="ARBA00023125"/>
    </source>
</evidence>
<comment type="cofactor">
    <cofactor evidence="10">
        <name>Mg(2+)</name>
        <dbReference type="ChEBI" id="CHEBI:18420"/>
    </cofactor>
</comment>
<dbReference type="GO" id="GO:0008409">
    <property type="term" value="F:5'-3' exonuclease activity"/>
    <property type="evidence" value="ECO:0007669"/>
    <property type="project" value="UniProtKB-UniRule"/>
</dbReference>
<dbReference type="RefSeq" id="WP_005685898.1">
    <property type="nucleotide sequence ID" value="NZ_BSWG01000008.1"/>
</dbReference>
<dbReference type="InterPro" id="IPR038726">
    <property type="entry name" value="PDDEXK_AddAB-type"/>
</dbReference>
<dbReference type="GO" id="GO:0003690">
    <property type="term" value="F:double-stranded DNA binding"/>
    <property type="evidence" value="ECO:0007669"/>
    <property type="project" value="UniProtKB-UniRule"/>
</dbReference>
<dbReference type="Proteomes" id="UP000189067">
    <property type="component" value="Unassembled WGS sequence"/>
</dbReference>
<dbReference type="HAMAP" id="MF_01453">
    <property type="entry name" value="AddB_type2"/>
    <property type="match status" value="1"/>
</dbReference>
<dbReference type="EMBL" id="MTJY01000029">
    <property type="protein sequence ID" value="ONN74816.1"/>
    <property type="molecule type" value="Genomic_DNA"/>
</dbReference>
<dbReference type="Pfam" id="PF21445">
    <property type="entry name" value="ADDB_N"/>
    <property type="match status" value="1"/>
</dbReference>
<dbReference type="Gene3D" id="3.90.320.10">
    <property type="match status" value="1"/>
</dbReference>
<dbReference type="InterPro" id="IPR014141">
    <property type="entry name" value="DNA_helicase_suRexB"/>
</dbReference>
<dbReference type="PANTHER" id="PTHR30591:SF1">
    <property type="entry name" value="RECBCD ENZYME SUBUNIT RECC"/>
    <property type="match status" value="1"/>
</dbReference>
<dbReference type="Pfam" id="PF12705">
    <property type="entry name" value="PDDEXK_1"/>
    <property type="match status" value="1"/>
</dbReference>
<keyword evidence="9 10" id="KW-0234">DNA repair</keyword>
<dbReference type="SUPFAM" id="SSF52540">
    <property type="entry name" value="P-loop containing nucleoside triphosphate hydrolases"/>
    <property type="match status" value="1"/>
</dbReference>
<dbReference type="GO" id="GO:0005524">
    <property type="term" value="F:ATP binding"/>
    <property type="evidence" value="ECO:0007669"/>
    <property type="project" value="UniProtKB-UniRule"/>
</dbReference>
<evidence type="ECO:0000256" key="2">
    <source>
        <dbReference type="ARBA" id="ARBA00022741"/>
    </source>
</evidence>
<evidence type="ECO:0000256" key="3">
    <source>
        <dbReference type="ARBA" id="ARBA00022763"/>
    </source>
</evidence>
<keyword evidence="2 10" id="KW-0547">Nucleotide-binding</keyword>
<evidence type="ECO:0000259" key="11">
    <source>
        <dbReference type="Pfam" id="PF12705"/>
    </source>
</evidence>
<comment type="miscellaneous">
    <text evidence="10">Despite having helicase-like domains, this subunit does not have helicase activity.</text>
</comment>
<keyword evidence="7 10" id="KW-0067">ATP-binding</keyword>
<keyword evidence="6 10" id="KW-0269">Exonuclease</keyword>
<evidence type="ECO:0000259" key="12">
    <source>
        <dbReference type="Pfam" id="PF21445"/>
    </source>
</evidence>
<comment type="subunit">
    <text evidence="10">Heterodimer of AddA and RexB.</text>
</comment>
<name>A0A5P5ZD66_LACRH</name>
<proteinExistence type="inferred from homology"/>
<keyword evidence="1 10" id="KW-0540">Nuclease</keyword>
<dbReference type="GO" id="GO:0000724">
    <property type="term" value="P:double-strand break repair via homologous recombination"/>
    <property type="evidence" value="ECO:0007669"/>
    <property type="project" value="UniProtKB-UniRule"/>
</dbReference>
<dbReference type="GO" id="GO:0004386">
    <property type="term" value="F:helicase activity"/>
    <property type="evidence" value="ECO:0007669"/>
    <property type="project" value="UniProtKB-KW"/>
</dbReference>
<evidence type="ECO:0000256" key="5">
    <source>
        <dbReference type="ARBA" id="ARBA00022806"/>
    </source>
</evidence>
<evidence type="ECO:0000313" key="13">
    <source>
        <dbReference type="EMBL" id="ONN74816.1"/>
    </source>
</evidence>
<evidence type="ECO:0000256" key="4">
    <source>
        <dbReference type="ARBA" id="ARBA00022801"/>
    </source>
</evidence>
<dbReference type="Gene3D" id="3.40.50.300">
    <property type="entry name" value="P-loop containing nucleotide triphosphate hydrolases"/>
    <property type="match status" value="3"/>
</dbReference>
<reference evidence="13 14" key="1">
    <citation type="submission" date="2017-01" db="EMBL/GenBank/DDBJ databases">
        <title>In silico prediction, in vitro antibacterial spectrum and physicochemical properties of a putative bacteriocin produced by Lactobacillus rhamnosus strain L156.4.</title>
        <authorList>
            <person name="Silveira A.M."/>
            <person name="Monteiro A.S."/>
            <person name="Santos V.L."/>
            <person name="Nicoli J.R."/>
            <person name="Azevedo V."/>
            <person name="Soares S.C."/>
            <person name="Castro-Oliveira L."/>
            <person name="Dias-Souza M.V."/>
            <person name="Nardi R.M."/>
        </authorList>
    </citation>
    <scope>NUCLEOTIDE SEQUENCE [LARGE SCALE GENOMIC DNA]</scope>
    <source>
        <strain evidence="13 14">L156.4</strain>
    </source>
</reference>
<dbReference type="PANTHER" id="PTHR30591">
    <property type="entry name" value="RECBCD ENZYME SUBUNIT RECC"/>
    <property type="match status" value="1"/>
</dbReference>
<keyword evidence="3 10" id="KW-0227">DNA damage</keyword>
<evidence type="ECO:0000256" key="6">
    <source>
        <dbReference type="ARBA" id="ARBA00022839"/>
    </source>
</evidence>
<evidence type="ECO:0000256" key="9">
    <source>
        <dbReference type="ARBA" id="ARBA00023204"/>
    </source>
</evidence>
<comment type="similarity">
    <text evidence="10">Belongs to the helicase family. AddB/RexB type 2 subfamily.</text>
</comment>
<dbReference type="InterPro" id="IPR049035">
    <property type="entry name" value="ADDB_N"/>
</dbReference>
<feature type="domain" description="PD-(D/E)XK endonuclease-like" evidence="11">
    <location>
        <begin position="793"/>
        <end position="1051"/>
    </location>
</feature>
<keyword evidence="5 10" id="KW-0347">Helicase</keyword>
<dbReference type="GO" id="GO:0016817">
    <property type="term" value="F:hydrolase activity, acting on acid anhydrides"/>
    <property type="evidence" value="ECO:0007669"/>
    <property type="project" value="InterPro"/>
</dbReference>
<dbReference type="AlphaFoldDB" id="A0A5P5ZD66"/>
<accession>A0A5P5ZD66</accession>
<evidence type="ECO:0000256" key="10">
    <source>
        <dbReference type="HAMAP-Rule" id="MF_01453"/>
    </source>
</evidence>
<evidence type="ECO:0000256" key="1">
    <source>
        <dbReference type="ARBA" id="ARBA00022722"/>
    </source>
</evidence>
<evidence type="ECO:0000256" key="7">
    <source>
        <dbReference type="ARBA" id="ARBA00022840"/>
    </source>
</evidence>
<comment type="caution">
    <text evidence="10">Lacks conserved residue(s) required for the propagation of feature annotation.</text>
</comment>
<dbReference type="InterPro" id="IPR011604">
    <property type="entry name" value="PDDEXK-like_dom_sf"/>
</dbReference>